<evidence type="ECO:0000256" key="2">
    <source>
        <dbReference type="SAM" id="Phobius"/>
    </source>
</evidence>
<feature type="compositionally biased region" description="Polar residues" evidence="1">
    <location>
        <begin position="220"/>
        <end position="235"/>
    </location>
</feature>
<protein>
    <submittedName>
        <fullName evidence="3">Uncharacterized protein</fullName>
    </submittedName>
</protein>
<feature type="compositionally biased region" description="Low complexity" evidence="1">
    <location>
        <begin position="67"/>
        <end position="79"/>
    </location>
</feature>
<feature type="region of interest" description="Disordered" evidence="1">
    <location>
        <begin position="1"/>
        <end position="118"/>
    </location>
</feature>
<evidence type="ECO:0000256" key="1">
    <source>
        <dbReference type="SAM" id="MobiDB-lite"/>
    </source>
</evidence>
<evidence type="ECO:0000313" key="4">
    <source>
        <dbReference type="Proteomes" id="UP000823388"/>
    </source>
</evidence>
<dbReference type="OrthoDB" id="696300at2759"/>
<feature type="transmembrane region" description="Helical" evidence="2">
    <location>
        <begin position="423"/>
        <end position="442"/>
    </location>
</feature>
<dbReference type="AlphaFoldDB" id="A0A8T0VYL0"/>
<gene>
    <name evidence="3" type="ORF">PVAP13_2KG058900</name>
</gene>
<keyword evidence="2" id="KW-0812">Transmembrane</keyword>
<name>A0A8T0VYL0_PANVG</name>
<organism evidence="3 4">
    <name type="scientific">Panicum virgatum</name>
    <name type="common">Blackwell switchgrass</name>
    <dbReference type="NCBI Taxonomy" id="38727"/>
    <lineage>
        <taxon>Eukaryota</taxon>
        <taxon>Viridiplantae</taxon>
        <taxon>Streptophyta</taxon>
        <taxon>Embryophyta</taxon>
        <taxon>Tracheophyta</taxon>
        <taxon>Spermatophyta</taxon>
        <taxon>Magnoliopsida</taxon>
        <taxon>Liliopsida</taxon>
        <taxon>Poales</taxon>
        <taxon>Poaceae</taxon>
        <taxon>PACMAD clade</taxon>
        <taxon>Panicoideae</taxon>
        <taxon>Panicodae</taxon>
        <taxon>Paniceae</taxon>
        <taxon>Panicinae</taxon>
        <taxon>Panicum</taxon>
        <taxon>Panicum sect. Hiantes</taxon>
    </lineage>
</organism>
<feature type="compositionally biased region" description="Low complexity" evidence="1">
    <location>
        <begin position="174"/>
        <end position="190"/>
    </location>
</feature>
<sequence>MSLSVHRRLAEAAAGKGGPIGAHEASTHRHHATAAAYSSSPDGADPALPSPSWQPLPRSLPMRRRAGTSTSAADASGPALRTRRTTARMTWPPERTPRCGLGLAGGDDALSSLKPRGPTREEDYLRWLCSLRSRPQPPALAPRRDAGASASANSSAPPSPTASSAARVPPLRRSGGISASASTINISSAALPGTPKGRPQASATSAPPAVSASTLATASRRQTPMTKQITVTGTRNALPPLQNPKPTPDASSLQQIDLAPPPPSLAGFAQRIIEVLFDMNFGHRCPPTPQLNKPTTRDSTASLALTSGDPTLPPHMSAFSQRLIEILFDLNYGHLGYTGVVLMGVYAGLMELLSGWNTILKVSYVLLLILGASSLGTGLMAATSIAPNGYTHRVSSVCSRLCTCLATFVFIVALACHMGSQGYIAGIVLGVVAVCYILSIWIEGDPAAYGAYTRVWTAIKYLWQRFKWSGQRDPLLP</sequence>
<feature type="transmembrane region" description="Helical" evidence="2">
    <location>
        <begin position="332"/>
        <end position="350"/>
    </location>
</feature>
<feature type="transmembrane region" description="Helical" evidence="2">
    <location>
        <begin position="362"/>
        <end position="382"/>
    </location>
</feature>
<proteinExistence type="predicted"/>
<comment type="caution">
    <text evidence="3">The sequence shown here is derived from an EMBL/GenBank/DDBJ whole genome shotgun (WGS) entry which is preliminary data.</text>
</comment>
<dbReference type="Proteomes" id="UP000823388">
    <property type="component" value="Chromosome 2K"/>
</dbReference>
<dbReference type="EMBL" id="CM029039">
    <property type="protein sequence ID" value="KAG2640220.1"/>
    <property type="molecule type" value="Genomic_DNA"/>
</dbReference>
<feature type="compositionally biased region" description="Low complexity" evidence="1">
    <location>
        <begin position="199"/>
        <end position="219"/>
    </location>
</feature>
<evidence type="ECO:0000313" key="3">
    <source>
        <dbReference type="EMBL" id="KAG2640220.1"/>
    </source>
</evidence>
<keyword evidence="2" id="KW-0472">Membrane</keyword>
<keyword evidence="2" id="KW-1133">Transmembrane helix</keyword>
<feature type="region of interest" description="Disordered" evidence="1">
    <location>
        <begin position="135"/>
        <end position="259"/>
    </location>
</feature>
<feature type="compositionally biased region" description="Low complexity" evidence="1">
    <location>
        <begin position="148"/>
        <end position="166"/>
    </location>
</feature>
<accession>A0A8T0VYL0</accession>
<reference evidence="3" key="1">
    <citation type="submission" date="2020-05" db="EMBL/GenBank/DDBJ databases">
        <title>WGS assembly of Panicum virgatum.</title>
        <authorList>
            <person name="Lovell J.T."/>
            <person name="Jenkins J."/>
            <person name="Shu S."/>
            <person name="Juenger T.E."/>
            <person name="Schmutz J."/>
        </authorList>
    </citation>
    <scope>NUCLEOTIDE SEQUENCE</scope>
    <source>
        <strain evidence="3">AP13</strain>
    </source>
</reference>
<keyword evidence="4" id="KW-1185">Reference proteome</keyword>
<feature type="transmembrane region" description="Helical" evidence="2">
    <location>
        <begin position="394"/>
        <end position="416"/>
    </location>
</feature>